<name>A0A8S1QQ40_PARPR</name>
<evidence type="ECO:0000313" key="1">
    <source>
        <dbReference type="EMBL" id="CAD8117521.1"/>
    </source>
</evidence>
<proteinExistence type="predicted"/>
<sequence length="228" mass="25560">MWMVPEGKCKDQRAFSDINDANLSACTSWGSTCVSEGTKCIDKGTCFSYLIFSCCDNEVLMNVVNGLEKFQNKAASSDIECLAQVVKSGLCKLMKVSVPRSACVYYQNETAITTGQDKVPSVFDQTVEAKTRTKSYQYKEYIYIKAFPKKVHVLMNSIVQNQDMCACYKNKLSCKSRGFDGPTVADPNDLHAMISNPMKLIIILELVQVLLEIHSKFQWCIKLLCMCS</sequence>
<dbReference type="AlphaFoldDB" id="A0A8S1QQ40"/>
<keyword evidence="2" id="KW-1185">Reference proteome</keyword>
<accession>A0A8S1QQ40</accession>
<protein>
    <submittedName>
        <fullName evidence="1">Uncharacterized protein</fullName>
    </submittedName>
</protein>
<comment type="caution">
    <text evidence="1">The sequence shown here is derived from an EMBL/GenBank/DDBJ whole genome shotgun (WGS) entry which is preliminary data.</text>
</comment>
<gene>
    <name evidence="1" type="ORF">PPRIM_AZ9-3.1.T2020008</name>
</gene>
<dbReference type="Proteomes" id="UP000688137">
    <property type="component" value="Unassembled WGS sequence"/>
</dbReference>
<evidence type="ECO:0000313" key="2">
    <source>
        <dbReference type="Proteomes" id="UP000688137"/>
    </source>
</evidence>
<dbReference type="EMBL" id="CAJJDM010000211">
    <property type="protein sequence ID" value="CAD8117521.1"/>
    <property type="molecule type" value="Genomic_DNA"/>
</dbReference>
<organism evidence="1 2">
    <name type="scientific">Paramecium primaurelia</name>
    <dbReference type="NCBI Taxonomy" id="5886"/>
    <lineage>
        <taxon>Eukaryota</taxon>
        <taxon>Sar</taxon>
        <taxon>Alveolata</taxon>
        <taxon>Ciliophora</taxon>
        <taxon>Intramacronucleata</taxon>
        <taxon>Oligohymenophorea</taxon>
        <taxon>Peniculida</taxon>
        <taxon>Parameciidae</taxon>
        <taxon>Paramecium</taxon>
    </lineage>
</organism>
<reference evidence="1" key="1">
    <citation type="submission" date="2021-01" db="EMBL/GenBank/DDBJ databases">
        <authorList>
            <consortium name="Genoscope - CEA"/>
            <person name="William W."/>
        </authorList>
    </citation>
    <scope>NUCLEOTIDE SEQUENCE</scope>
</reference>